<dbReference type="PANTHER" id="PTHR18896:SF60">
    <property type="entry name" value="PHOSPHOLIPASE D"/>
    <property type="match status" value="1"/>
</dbReference>
<dbReference type="PANTHER" id="PTHR18896">
    <property type="entry name" value="PHOSPHOLIPASE D"/>
    <property type="match status" value="1"/>
</dbReference>
<dbReference type="RefSeq" id="WP_073070681.1">
    <property type="nucleotide sequence ID" value="NZ_MPPI01000008.1"/>
</dbReference>
<dbReference type="Proteomes" id="UP000238634">
    <property type="component" value="Unassembled WGS sequence"/>
</dbReference>
<dbReference type="GO" id="GO:0004630">
    <property type="term" value="F:phospholipase D activity"/>
    <property type="evidence" value="ECO:0007669"/>
    <property type="project" value="UniProtKB-EC"/>
</dbReference>
<reference evidence="5 6" key="1">
    <citation type="submission" date="2018-02" db="EMBL/GenBank/DDBJ databases">
        <authorList>
            <person name="Cohen D.B."/>
            <person name="Kent A.D."/>
        </authorList>
    </citation>
    <scope>NUCLEOTIDE SEQUENCE [LARGE SCALE GENOMIC DNA]</scope>
    <source>
        <strain evidence="5 6">ULC007</strain>
    </source>
</reference>
<protein>
    <recommendedName>
        <fullName evidence="4">PLD phosphodiesterase domain-containing protein</fullName>
    </recommendedName>
</protein>
<dbReference type="STRING" id="1920490.GCA_001895925_03593"/>
<evidence type="ECO:0000313" key="6">
    <source>
        <dbReference type="Proteomes" id="UP000238634"/>
    </source>
</evidence>
<evidence type="ECO:0000256" key="3">
    <source>
        <dbReference type="ARBA" id="ARBA00023098"/>
    </source>
</evidence>
<keyword evidence="2" id="KW-0378">Hydrolase</keyword>
<dbReference type="EMBL" id="PVWG01000004">
    <property type="protein sequence ID" value="PSB20966.1"/>
    <property type="molecule type" value="Genomic_DNA"/>
</dbReference>
<dbReference type="Pfam" id="PF13091">
    <property type="entry name" value="PLDc_2"/>
    <property type="match status" value="1"/>
</dbReference>
<dbReference type="Gene3D" id="3.30.870.10">
    <property type="entry name" value="Endonuclease Chain A"/>
    <property type="match status" value="2"/>
</dbReference>
<dbReference type="OrthoDB" id="9762009at2"/>
<evidence type="ECO:0000256" key="2">
    <source>
        <dbReference type="ARBA" id="ARBA00022801"/>
    </source>
</evidence>
<name>A0A2T1DKG5_9CYAN</name>
<dbReference type="AlphaFoldDB" id="A0A2T1DKG5"/>
<keyword evidence="3" id="KW-0443">Lipid metabolism</keyword>
<comment type="caution">
    <text evidence="5">The sequence shown here is derived from an EMBL/GenBank/DDBJ whole genome shotgun (WGS) entry which is preliminary data.</text>
</comment>
<dbReference type="InterPro" id="IPR001736">
    <property type="entry name" value="PLipase_D/transphosphatidylase"/>
</dbReference>
<dbReference type="PROSITE" id="PS50035">
    <property type="entry name" value="PLD"/>
    <property type="match status" value="1"/>
</dbReference>
<organism evidence="5 6">
    <name type="scientific">Phormidesmis priestleyi ULC007</name>
    <dbReference type="NCBI Taxonomy" id="1920490"/>
    <lineage>
        <taxon>Bacteria</taxon>
        <taxon>Bacillati</taxon>
        <taxon>Cyanobacteriota</taxon>
        <taxon>Cyanophyceae</taxon>
        <taxon>Leptolyngbyales</taxon>
        <taxon>Leptolyngbyaceae</taxon>
        <taxon>Phormidesmis</taxon>
    </lineage>
</organism>
<dbReference type="InterPro" id="IPR015679">
    <property type="entry name" value="PLipase_D_fam"/>
</dbReference>
<feature type="domain" description="PLD phosphodiesterase" evidence="4">
    <location>
        <begin position="401"/>
        <end position="428"/>
    </location>
</feature>
<dbReference type="SMART" id="SM00155">
    <property type="entry name" value="PLDc"/>
    <property type="match status" value="2"/>
</dbReference>
<gene>
    <name evidence="5" type="ORF">C7B65_06060</name>
</gene>
<dbReference type="InterPro" id="IPR025202">
    <property type="entry name" value="PLD-like_dom"/>
</dbReference>
<proteinExistence type="predicted"/>
<accession>A0A2T1DKG5</accession>
<reference evidence="5 6" key="2">
    <citation type="submission" date="2018-03" db="EMBL/GenBank/DDBJ databases">
        <title>The ancient ancestry and fast evolution of plastids.</title>
        <authorList>
            <person name="Moore K.R."/>
            <person name="Magnabosco C."/>
            <person name="Momper L."/>
            <person name="Gold D.A."/>
            <person name="Bosak T."/>
            <person name="Fournier G.P."/>
        </authorList>
    </citation>
    <scope>NUCLEOTIDE SEQUENCE [LARGE SCALE GENOMIC DNA]</scope>
    <source>
        <strain evidence="5 6">ULC007</strain>
    </source>
</reference>
<evidence type="ECO:0000256" key="1">
    <source>
        <dbReference type="ARBA" id="ARBA00022737"/>
    </source>
</evidence>
<keyword evidence="6" id="KW-1185">Reference proteome</keyword>
<sequence length="529" mass="59052">MAANLLTPPNSQDPPDRLLNRTAQVAIGASNTLRIPGDSFHDDSGSWFKTGAGQPSVTEGNQVKYFIDAPETFGEMVAAIRTATTSGHFIYLLNWWVEDKLELLKNDEPGVTLGSLLQQASDEKVMIRAMFWDQQFSLQNNAEANRINKLEKGAAIIDSRGNEDILPILENIIPLHFGSQHQKVLCVMGEQGLVVFCGGIDFNTDRVKSKVEDSSVTKGAPLHDVHCRIRGPAAADILQTFIQRWNDHPEGQKHNRPPNLGGKGPLIVLNALPPSAGPQIVQIGRTFGKLDYGFAPNGETTAREIIRRAIRNAKRFIYTEDQYFVGNPEVLEDLTFALKQNQIKHLTILLTHWRISDLPLVQHHRREFIGKLKAVGQDRVRVFTLQPPGSDSRQFEQGLIPHTYIHAKLWIMDDEFAVIGSVNTNRRSWSHDSEIAAGIYDTSNDKILTCRLAHWFRINLWQEHLNLQSPEGAAELTDGVASAVHWLHPPPGARIHPYDHTEPGDQHLPIPILGLPLELAIYDSVIDPA</sequence>
<keyword evidence="1" id="KW-0677">Repeat</keyword>
<dbReference type="SUPFAM" id="SSF56024">
    <property type="entry name" value="Phospholipase D/nuclease"/>
    <property type="match status" value="2"/>
</dbReference>
<dbReference type="CDD" id="cd09105">
    <property type="entry name" value="PLDc_vPLD1_2_like_2"/>
    <property type="match status" value="1"/>
</dbReference>
<dbReference type="GO" id="GO:0009395">
    <property type="term" value="P:phospholipid catabolic process"/>
    <property type="evidence" value="ECO:0007669"/>
    <property type="project" value="TreeGrafter"/>
</dbReference>
<evidence type="ECO:0000259" key="4">
    <source>
        <dbReference type="PROSITE" id="PS50035"/>
    </source>
</evidence>
<evidence type="ECO:0000313" key="5">
    <source>
        <dbReference type="EMBL" id="PSB20966.1"/>
    </source>
</evidence>